<dbReference type="Proteomes" id="UP000030653">
    <property type="component" value="Unassembled WGS sequence"/>
</dbReference>
<evidence type="ECO:0000313" key="2">
    <source>
        <dbReference type="EMBL" id="EJU03093.1"/>
    </source>
</evidence>
<keyword evidence="1" id="KW-1133">Transmembrane helix</keyword>
<dbReference type="HOGENOM" id="CLU_053354_1_0_1"/>
<keyword evidence="1" id="KW-0472">Membrane</keyword>
<dbReference type="Pfam" id="PF13826">
    <property type="entry name" value="Monooxy_af470-like"/>
    <property type="match status" value="1"/>
</dbReference>
<feature type="transmembrane region" description="Helical" evidence="1">
    <location>
        <begin position="37"/>
        <end position="58"/>
    </location>
</feature>
<dbReference type="InterPro" id="IPR025444">
    <property type="entry name" value="Monooxy_af470"/>
</dbReference>
<protein>
    <submittedName>
        <fullName evidence="2">Uncharacterized protein</fullName>
    </submittedName>
</protein>
<proteinExistence type="predicted"/>
<dbReference type="EMBL" id="JH795860">
    <property type="protein sequence ID" value="EJU03093.1"/>
    <property type="molecule type" value="Genomic_DNA"/>
</dbReference>
<dbReference type="OrthoDB" id="3202396at2759"/>
<accession>M5GE92</accession>
<sequence length="291" mass="32798">MATPMFSPSSTRPSVYPGGTNNYLLAMLRDNFQISTWMLMGAALVGTSFFLVGSWAFYGVIAVYTWLAGQLLYSVVMALGWIPNVWLKDVIPEKFTAQLPPQDPEDNGPSSSGLCVFLLGSRFNHPLGLLAPGVKEISDWAEKCYVECRDNEEYGLLGMSHFLGTERSANNTIATLMYFRTTAGLHKFALSQVHRDTWSWWLEIQKKYPHLAIMHETYDVLPKHWESVYVHMHKAGLSGASVKLDDKDSEGKALWWSTPVQANRGKFRSSKGRLGWSEGDDNEKVGFMEYH</sequence>
<keyword evidence="3" id="KW-1185">Reference proteome</keyword>
<dbReference type="RefSeq" id="XP_040629987.1">
    <property type="nucleotide sequence ID" value="XM_040772386.1"/>
</dbReference>
<organism evidence="2 3">
    <name type="scientific">Dacryopinax primogenitus (strain DJM 731)</name>
    <name type="common">Brown rot fungus</name>
    <dbReference type="NCBI Taxonomy" id="1858805"/>
    <lineage>
        <taxon>Eukaryota</taxon>
        <taxon>Fungi</taxon>
        <taxon>Dikarya</taxon>
        <taxon>Basidiomycota</taxon>
        <taxon>Agaricomycotina</taxon>
        <taxon>Dacrymycetes</taxon>
        <taxon>Dacrymycetales</taxon>
        <taxon>Dacrymycetaceae</taxon>
        <taxon>Dacryopinax</taxon>
    </lineage>
</organism>
<dbReference type="STRING" id="1858805.M5GE92"/>
<dbReference type="GeneID" id="63687448"/>
<keyword evidence="1" id="KW-0812">Transmembrane</keyword>
<dbReference type="AlphaFoldDB" id="M5GE92"/>
<evidence type="ECO:0000256" key="1">
    <source>
        <dbReference type="SAM" id="Phobius"/>
    </source>
</evidence>
<gene>
    <name evidence="2" type="ORF">DACRYDRAFT_21415</name>
</gene>
<name>M5GE92_DACPD</name>
<feature type="transmembrane region" description="Helical" evidence="1">
    <location>
        <begin position="64"/>
        <end position="87"/>
    </location>
</feature>
<reference evidence="2 3" key="1">
    <citation type="journal article" date="2012" name="Science">
        <title>The Paleozoic origin of enzymatic lignin decomposition reconstructed from 31 fungal genomes.</title>
        <authorList>
            <person name="Floudas D."/>
            <person name="Binder M."/>
            <person name="Riley R."/>
            <person name="Barry K."/>
            <person name="Blanchette R.A."/>
            <person name="Henrissat B."/>
            <person name="Martinez A.T."/>
            <person name="Otillar R."/>
            <person name="Spatafora J.W."/>
            <person name="Yadav J.S."/>
            <person name="Aerts A."/>
            <person name="Benoit I."/>
            <person name="Boyd A."/>
            <person name="Carlson A."/>
            <person name="Copeland A."/>
            <person name="Coutinho P.M."/>
            <person name="de Vries R.P."/>
            <person name="Ferreira P."/>
            <person name="Findley K."/>
            <person name="Foster B."/>
            <person name="Gaskell J."/>
            <person name="Glotzer D."/>
            <person name="Gorecki P."/>
            <person name="Heitman J."/>
            <person name="Hesse C."/>
            <person name="Hori C."/>
            <person name="Igarashi K."/>
            <person name="Jurgens J.A."/>
            <person name="Kallen N."/>
            <person name="Kersten P."/>
            <person name="Kohler A."/>
            <person name="Kuees U."/>
            <person name="Kumar T.K.A."/>
            <person name="Kuo A."/>
            <person name="LaButti K."/>
            <person name="Larrondo L.F."/>
            <person name="Lindquist E."/>
            <person name="Ling A."/>
            <person name="Lombard V."/>
            <person name="Lucas S."/>
            <person name="Lundell T."/>
            <person name="Martin R."/>
            <person name="McLaughlin D.J."/>
            <person name="Morgenstern I."/>
            <person name="Morin E."/>
            <person name="Murat C."/>
            <person name="Nagy L.G."/>
            <person name="Nolan M."/>
            <person name="Ohm R.A."/>
            <person name="Patyshakuliyeva A."/>
            <person name="Rokas A."/>
            <person name="Ruiz-Duenas F.J."/>
            <person name="Sabat G."/>
            <person name="Salamov A."/>
            <person name="Samejima M."/>
            <person name="Schmutz J."/>
            <person name="Slot J.C."/>
            <person name="St John F."/>
            <person name="Stenlid J."/>
            <person name="Sun H."/>
            <person name="Sun S."/>
            <person name="Syed K."/>
            <person name="Tsang A."/>
            <person name="Wiebenga A."/>
            <person name="Young D."/>
            <person name="Pisabarro A."/>
            <person name="Eastwood D.C."/>
            <person name="Martin F."/>
            <person name="Cullen D."/>
            <person name="Grigoriev I.V."/>
            <person name="Hibbett D.S."/>
        </authorList>
    </citation>
    <scope>NUCLEOTIDE SEQUENCE [LARGE SCALE GENOMIC DNA]</scope>
    <source>
        <strain evidence="2 3">DJM-731 SS1</strain>
    </source>
</reference>
<dbReference type="OMA" id="IHKFAHE"/>
<evidence type="ECO:0000313" key="3">
    <source>
        <dbReference type="Proteomes" id="UP000030653"/>
    </source>
</evidence>